<name>A0ABU2FME8_9EURY</name>
<keyword evidence="1" id="KW-0812">Transmembrane</keyword>
<evidence type="ECO:0000313" key="2">
    <source>
        <dbReference type="EMBL" id="MDS0281462.1"/>
    </source>
</evidence>
<keyword evidence="1" id="KW-0472">Membrane</keyword>
<evidence type="ECO:0000313" key="3">
    <source>
        <dbReference type="Proteomes" id="UP001268864"/>
    </source>
</evidence>
<dbReference type="RefSeq" id="WP_310899298.1">
    <property type="nucleotide sequence ID" value="NZ_JAMQOS010000001.1"/>
</dbReference>
<feature type="transmembrane region" description="Helical" evidence="1">
    <location>
        <begin position="96"/>
        <end position="113"/>
    </location>
</feature>
<keyword evidence="3" id="KW-1185">Reference proteome</keyword>
<feature type="transmembrane region" description="Helical" evidence="1">
    <location>
        <begin position="69"/>
        <end position="90"/>
    </location>
</feature>
<evidence type="ECO:0000256" key="1">
    <source>
        <dbReference type="SAM" id="Phobius"/>
    </source>
</evidence>
<accession>A0ABU2FME8</accession>
<dbReference type="EMBL" id="JAMQOS010000001">
    <property type="protein sequence ID" value="MDS0281462.1"/>
    <property type="molecule type" value="Genomic_DNA"/>
</dbReference>
<evidence type="ECO:0008006" key="4">
    <source>
        <dbReference type="Google" id="ProtNLM"/>
    </source>
</evidence>
<keyword evidence="1" id="KW-1133">Transmembrane helix</keyword>
<proteinExistence type="predicted"/>
<organism evidence="2 3">
    <name type="scientific">Haloarcula onubensis</name>
    <dbReference type="NCBI Taxonomy" id="2950539"/>
    <lineage>
        <taxon>Archaea</taxon>
        <taxon>Methanobacteriati</taxon>
        <taxon>Methanobacteriota</taxon>
        <taxon>Stenosarchaea group</taxon>
        <taxon>Halobacteria</taxon>
        <taxon>Halobacteriales</taxon>
        <taxon>Haloarculaceae</taxon>
        <taxon>Haloarcula</taxon>
    </lineage>
</organism>
<protein>
    <recommendedName>
        <fullName evidence="4">DoxX family protein</fullName>
    </recommendedName>
</protein>
<feature type="transmembrane region" description="Helical" evidence="1">
    <location>
        <begin position="41"/>
        <end position="62"/>
    </location>
</feature>
<sequence length="139" mass="14165">MVDTSPRFGGLVVASLAGVVGMKYLLGGALATVDVTSVDALLVMGHVPLTYAAGTLLGLTAAAIAGGFVLARSMTVALFLGLLALSIPAVRAADPVIAAESIGMVVSIIYLTFRSPVERVEQAPVDESDSATRYGSTLR</sequence>
<comment type="caution">
    <text evidence="2">The sequence shown here is derived from an EMBL/GenBank/DDBJ whole genome shotgun (WGS) entry which is preliminary data.</text>
</comment>
<reference evidence="2 3" key="1">
    <citation type="submission" date="2022-06" db="EMBL/GenBank/DDBJ databases">
        <title>Halomicroarcula sp. a new haloarchaeum isolate from saline soil.</title>
        <authorList>
            <person name="Strakova D."/>
            <person name="Galisteo C."/>
            <person name="Sanchez-Porro C."/>
            <person name="Ventosa A."/>
        </authorList>
    </citation>
    <scope>NUCLEOTIDE SEQUENCE [LARGE SCALE GENOMIC DNA]</scope>
    <source>
        <strain evidence="2 3">S3CR25-11</strain>
    </source>
</reference>
<gene>
    <name evidence="2" type="ORF">NDI86_04950</name>
</gene>
<dbReference type="Proteomes" id="UP001268864">
    <property type="component" value="Unassembled WGS sequence"/>
</dbReference>